<protein>
    <recommendedName>
        <fullName evidence="4">Plastid lipid-associated protein/fibrillin conserved domain-containing protein</fullName>
    </recommendedName>
</protein>
<evidence type="ECO:0000313" key="5">
    <source>
        <dbReference type="EMBL" id="KAF6002021.1"/>
    </source>
</evidence>
<name>A0A7J7II65_9RHOD</name>
<feature type="region of interest" description="Disordered" evidence="3">
    <location>
        <begin position="63"/>
        <end position="89"/>
    </location>
</feature>
<organism evidence="5 6">
    <name type="scientific">Cyanidiococcus yangmingshanensis</name>
    <dbReference type="NCBI Taxonomy" id="2690220"/>
    <lineage>
        <taxon>Eukaryota</taxon>
        <taxon>Rhodophyta</taxon>
        <taxon>Bangiophyceae</taxon>
        <taxon>Cyanidiales</taxon>
        <taxon>Cyanidiaceae</taxon>
        <taxon>Cyanidiococcus</taxon>
    </lineage>
</organism>
<keyword evidence="6" id="KW-1185">Reference proteome</keyword>
<keyword evidence="2" id="KW-0934">Plastid</keyword>
<dbReference type="OrthoDB" id="201321at2759"/>
<comment type="caution">
    <text evidence="5">The sequence shown here is derived from an EMBL/GenBank/DDBJ whole genome shotgun (WGS) entry which is preliminary data.</text>
</comment>
<evidence type="ECO:0000313" key="6">
    <source>
        <dbReference type="Proteomes" id="UP000530660"/>
    </source>
</evidence>
<dbReference type="GO" id="GO:0009536">
    <property type="term" value="C:plastid"/>
    <property type="evidence" value="ECO:0007669"/>
    <property type="project" value="UniProtKB-SubCell"/>
</dbReference>
<evidence type="ECO:0000256" key="1">
    <source>
        <dbReference type="ARBA" id="ARBA00004474"/>
    </source>
</evidence>
<accession>A0A7J7II65</accession>
<dbReference type="InterPro" id="IPR006843">
    <property type="entry name" value="PAP/fibrillin_dom"/>
</dbReference>
<evidence type="ECO:0000256" key="2">
    <source>
        <dbReference type="ARBA" id="ARBA00022640"/>
    </source>
</evidence>
<dbReference type="Proteomes" id="UP000530660">
    <property type="component" value="Unassembled WGS sequence"/>
</dbReference>
<sequence length="319" mass="35076">MYHSSTTGVILFIPASSWWYQGQCRSRLGVRPAEKQSRLATMVYRKACSTSVRGALQVVSVSEPTDRGYGNASSPSPSEAGTGADFERTPVTTVGRPLSIPELKRELLALAADVNRGLASTASSRRAILEVVRALERPRGPGPSSRSATSKVAPPALDWIAQSSRVSGDWRLLFTTALDVILLGWSFFPLTPQIGSIYQNIRRCSGPDSAPFMVENVVQLAAPGSFLLARLGVEDTTATLRVYASGRCDRSRPQRLYLRFERARLEPTRLLGNELQDVRPSLQIPLRGTAVGWTELTFLDDDLRIIRTAADDVFVLWRD</sequence>
<reference evidence="5 6" key="1">
    <citation type="journal article" date="2020" name="J. Phycol.">
        <title>Comparative genome analysis reveals Cyanidiococcus gen. nov., a new extremophilic red algal genus sister to Cyanidioschyzon (Cyanidioschyzonaceae, Rhodophyta).</title>
        <authorList>
            <person name="Liu S.-L."/>
            <person name="Chiang Y.-R."/>
            <person name="Yoon H.S."/>
            <person name="Fu H.-Y."/>
        </authorList>
    </citation>
    <scope>NUCLEOTIDE SEQUENCE [LARGE SCALE GENOMIC DNA]</scope>
    <source>
        <strain evidence="5 6">THAL066</strain>
    </source>
</reference>
<comment type="subcellular location">
    <subcellularLocation>
        <location evidence="1">Plastid</location>
    </subcellularLocation>
</comment>
<dbReference type="AlphaFoldDB" id="A0A7J7II65"/>
<evidence type="ECO:0000259" key="4">
    <source>
        <dbReference type="Pfam" id="PF04755"/>
    </source>
</evidence>
<proteinExistence type="predicted"/>
<dbReference type="EMBL" id="VWRR01000012">
    <property type="protein sequence ID" value="KAF6002021.1"/>
    <property type="molecule type" value="Genomic_DNA"/>
</dbReference>
<dbReference type="InterPro" id="IPR039633">
    <property type="entry name" value="PAP"/>
</dbReference>
<gene>
    <name evidence="5" type="ORF">F1559_003418</name>
</gene>
<dbReference type="Pfam" id="PF04755">
    <property type="entry name" value="PAP_fibrillin"/>
    <property type="match status" value="1"/>
</dbReference>
<dbReference type="PANTHER" id="PTHR31906">
    <property type="entry name" value="PLASTID-LIPID-ASSOCIATED PROTEIN 4, CHLOROPLASTIC-RELATED"/>
    <property type="match status" value="1"/>
</dbReference>
<evidence type="ECO:0000256" key="3">
    <source>
        <dbReference type="SAM" id="MobiDB-lite"/>
    </source>
</evidence>
<feature type="domain" description="Plastid lipid-associated protein/fibrillin conserved" evidence="4">
    <location>
        <begin position="102"/>
        <end position="316"/>
    </location>
</feature>